<dbReference type="EMBL" id="PSQE01000003">
    <property type="protein sequence ID" value="RHN68129.1"/>
    <property type="molecule type" value="Genomic_DNA"/>
</dbReference>
<dbReference type="Gramene" id="rna16430">
    <property type="protein sequence ID" value="RHN68129.1"/>
    <property type="gene ID" value="gene16430"/>
</dbReference>
<accession>A0A396IR26</accession>
<reference evidence="2" key="1">
    <citation type="journal article" date="2018" name="Nat. Plants">
        <title>Whole-genome landscape of Medicago truncatula symbiotic genes.</title>
        <authorList>
            <person name="Pecrix Y."/>
            <person name="Gamas P."/>
            <person name="Carrere S."/>
        </authorList>
    </citation>
    <scope>NUCLEOTIDE SEQUENCE</scope>
    <source>
        <tissue evidence="2">Leaves</tissue>
    </source>
</reference>
<comment type="caution">
    <text evidence="2">The sequence shown here is derived from an EMBL/GenBank/DDBJ whole genome shotgun (WGS) entry which is preliminary data.</text>
</comment>
<proteinExistence type="predicted"/>
<organism evidence="2">
    <name type="scientific">Medicago truncatula</name>
    <name type="common">Barrel medic</name>
    <name type="synonym">Medicago tribuloides</name>
    <dbReference type="NCBI Taxonomy" id="3880"/>
    <lineage>
        <taxon>Eukaryota</taxon>
        <taxon>Viridiplantae</taxon>
        <taxon>Streptophyta</taxon>
        <taxon>Embryophyta</taxon>
        <taxon>Tracheophyta</taxon>
        <taxon>Spermatophyta</taxon>
        <taxon>Magnoliopsida</taxon>
        <taxon>eudicotyledons</taxon>
        <taxon>Gunneridae</taxon>
        <taxon>Pentapetalae</taxon>
        <taxon>rosids</taxon>
        <taxon>fabids</taxon>
        <taxon>Fabales</taxon>
        <taxon>Fabaceae</taxon>
        <taxon>Papilionoideae</taxon>
        <taxon>50 kb inversion clade</taxon>
        <taxon>NPAAA clade</taxon>
        <taxon>Hologalegina</taxon>
        <taxon>IRL clade</taxon>
        <taxon>Trifolieae</taxon>
        <taxon>Medicago</taxon>
    </lineage>
</organism>
<protein>
    <submittedName>
        <fullName evidence="2">Uncharacterized protein</fullName>
    </submittedName>
</protein>
<feature type="compositionally biased region" description="Basic residues" evidence="1">
    <location>
        <begin position="15"/>
        <end position="26"/>
    </location>
</feature>
<feature type="compositionally biased region" description="Gly residues" evidence="1">
    <location>
        <begin position="32"/>
        <end position="42"/>
    </location>
</feature>
<name>A0A396IR26_MEDTR</name>
<evidence type="ECO:0000313" key="2">
    <source>
        <dbReference type="EMBL" id="RHN68129.1"/>
    </source>
</evidence>
<feature type="compositionally biased region" description="Low complexity" evidence="1">
    <location>
        <begin position="43"/>
        <end position="54"/>
    </location>
</feature>
<gene>
    <name evidence="2" type="ORF">MtrunA17_Chr3g0110431</name>
</gene>
<feature type="region of interest" description="Disordered" evidence="1">
    <location>
        <begin position="1"/>
        <end position="65"/>
    </location>
</feature>
<dbReference type="Proteomes" id="UP000265566">
    <property type="component" value="Chromosome 3"/>
</dbReference>
<evidence type="ECO:0000256" key="1">
    <source>
        <dbReference type="SAM" id="MobiDB-lite"/>
    </source>
</evidence>
<sequence length="90" mass="9268">MASSLDISLDDRIKSRSNRGRGRGRGKALSGRGSGTLGGGRRTGAVNGRRTSNGGRTGAVRRGPLNVNTRASSYAIAKASSKIVDAYTCS</sequence>
<dbReference type="AlphaFoldDB" id="A0A396IR26"/>